<comment type="caution">
    <text evidence="1">The sequence shown here is derived from an EMBL/GenBank/DDBJ whole genome shotgun (WGS) entry which is preliminary data.</text>
</comment>
<accession>A0A0S7WKY1</accession>
<name>A0A0S7WKY1_UNCT6</name>
<reference evidence="1 2" key="1">
    <citation type="journal article" date="2015" name="Microbiome">
        <title>Genomic resolution of linkages in carbon, nitrogen, and sulfur cycling among widespread estuary sediment bacteria.</title>
        <authorList>
            <person name="Baker B.J."/>
            <person name="Lazar C.S."/>
            <person name="Teske A.P."/>
            <person name="Dick G.J."/>
        </authorList>
    </citation>
    <scope>NUCLEOTIDE SEQUENCE [LARGE SCALE GENOMIC DNA]</scope>
    <source>
        <strain evidence="1">DG_26</strain>
    </source>
</reference>
<dbReference type="Proteomes" id="UP000051124">
    <property type="component" value="Unassembled WGS sequence"/>
</dbReference>
<dbReference type="EMBL" id="LIZT01000011">
    <property type="protein sequence ID" value="KPJ50845.1"/>
    <property type="molecule type" value="Genomic_DNA"/>
</dbReference>
<sequence length="210" mass="23535">MTICFRTLLCLWVLSIAVTRCTIEKPTQYGTVPLLSLYYPLAADNWWVSRRVRVEGDTTGIDPVRFEIIRKEQISGWASYVGVWQPARDTSWLVLSSDELRVYSHSPTDSSSYHVVLKLPLVVGDTWAYQPSENDGLFAYVASRTESVVVPAGRFTGCLKVEVKESTGEVVLTCDFAPNVGMVHSRKAGPSGWDSELLEYHVAEESIDWP</sequence>
<dbReference type="AlphaFoldDB" id="A0A0S7WKY1"/>
<protein>
    <submittedName>
        <fullName evidence="1">Uncharacterized protein</fullName>
    </submittedName>
</protein>
<proteinExistence type="predicted"/>
<gene>
    <name evidence="1" type="ORF">AMJ40_01670</name>
</gene>
<evidence type="ECO:0000313" key="2">
    <source>
        <dbReference type="Proteomes" id="UP000051124"/>
    </source>
</evidence>
<evidence type="ECO:0000313" key="1">
    <source>
        <dbReference type="EMBL" id="KPJ50845.1"/>
    </source>
</evidence>
<organism evidence="1 2">
    <name type="scientific">candidate division TA06 bacterium DG_26</name>
    <dbReference type="NCBI Taxonomy" id="1703771"/>
    <lineage>
        <taxon>Bacteria</taxon>
        <taxon>Bacteria division TA06</taxon>
    </lineage>
</organism>